<dbReference type="PANTHER" id="PTHR30126">
    <property type="entry name" value="HTH-TYPE TRANSCRIPTIONAL REGULATOR"/>
    <property type="match status" value="1"/>
</dbReference>
<keyword evidence="2" id="KW-0805">Transcription regulation</keyword>
<dbReference type="PROSITE" id="PS50931">
    <property type="entry name" value="HTH_LYSR"/>
    <property type="match status" value="1"/>
</dbReference>
<evidence type="ECO:0000313" key="6">
    <source>
        <dbReference type="EMBL" id="BBH38078.1"/>
    </source>
</evidence>
<evidence type="ECO:0000256" key="4">
    <source>
        <dbReference type="ARBA" id="ARBA00023163"/>
    </source>
</evidence>
<evidence type="ECO:0000259" key="5">
    <source>
        <dbReference type="PROSITE" id="PS50931"/>
    </source>
</evidence>
<dbReference type="GO" id="GO:0000976">
    <property type="term" value="F:transcription cis-regulatory region binding"/>
    <property type="evidence" value="ECO:0007669"/>
    <property type="project" value="TreeGrafter"/>
</dbReference>
<evidence type="ECO:0000256" key="3">
    <source>
        <dbReference type="ARBA" id="ARBA00023125"/>
    </source>
</evidence>
<reference evidence="6 7" key="1">
    <citation type="submission" date="2018-11" db="EMBL/GenBank/DDBJ databases">
        <title>Complete genome sequence of Microcystis aeruginosa NIES-102.</title>
        <authorList>
            <person name="Yamaguchi H."/>
            <person name="Suzuki S."/>
            <person name="Kawachi M."/>
        </authorList>
    </citation>
    <scope>NUCLEOTIDE SEQUENCE [LARGE SCALE GENOMIC DNA]</scope>
    <source>
        <strain evidence="6 7">NIES-102</strain>
    </source>
</reference>
<proteinExistence type="inferred from homology"/>
<dbReference type="Gene3D" id="1.10.10.10">
    <property type="entry name" value="Winged helix-like DNA-binding domain superfamily/Winged helix DNA-binding domain"/>
    <property type="match status" value="1"/>
</dbReference>
<dbReference type="SUPFAM" id="SSF46785">
    <property type="entry name" value="Winged helix' DNA-binding domain"/>
    <property type="match status" value="1"/>
</dbReference>
<dbReference type="GO" id="GO:0003700">
    <property type="term" value="F:DNA-binding transcription factor activity"/>
    <property type="evidence" value="ECO:0007669"/>
    <property type="project" value="InterPro"/>
</dbReference>
<dbReference type="Proteomes" id="UP000278152">
    <property type="component" value="Chromosome"/>
</dbReference>
<accession>A0A3G9JDX4</accession>
<feature type="domain" description="HTH lysR-type" evidence="5">
    <location>
        <begin position="9"/>
        <end position="66"/>
    </location>
</feature>
<gene>
    <name evidence="6" type="ORF">myaer102_05650</name>
</gene>
<dbReference type="InterPro" id="IPR036390">
    <property type="entry name" value="WH_DNA-bd_sf"/>
</dbReference>
<sequence>MSRITSEDITLNHLKILKTVDDSGSFSKAAYQLGYSQSLISKKVKQLEDYFGVLLVNRSPGSIKLTNQGRKLISETFQVIETVETLQREFQLTLSADGEDLILGATPLILEVWLKHYWRRFRLCFPSRNIQEISLSAQGLLAESSPKNIDILLNSFSAYKDKHHCTRLTTHRFQLISFGKNDLFPGKKLIKISDINPTDLVLLENYRE</sequence>
<dbReference type="RefSeq" id="WP_232023764.1">
    <property type="nucleotide sequence ID" value="NZ_AP019314.1"/>
</dbReference>
<evidence type="ECO:0000313" key="7">
    <source>
        <dbReference type="Proteomes" id="UP000278152"/>
    </source>
</evidence>
<dbReference type="AlphaFoldDB" id="A0A3G9JDX4"/>
<dbReference type="PANTHER" id="PTHR30126:SF40">
    <property type="entry name" value="HTH-TYPE TRANSCRIPTIONAL REGULATOR GLTR"/>
    <property type="match status" value="1"/>
</dbReference>
<keyword evidence="3" id="KW-0238">DNA-binding</keyword>
<keyword evidence="4" id="KW-0804">Transcription</keyword>
<evidence type="ECO:0000256" key="2">
    <source>
        <dbReference type="ARBA" id="ARBA00023015"/>
    </source>
</evidence>
<dbReference type="KEGG" id="mvz:myaer102_05650"/>
<dbReference type="PRINTS" id="PR00039">
    <property type="entry name" value="HTHLYSR"/>
</dbReference>
<dbReference type="EMBL" id="AP019314">
    <property type="protein sequence ID" value="BBH38078.1"/>
    <property type="molecule type" value="Genomic_DNA"/>
</dbReference>
<dbReference type="InterPro" id="IPR000847">
    <property type="entry name" value="LysR_HTH_N"/>
</dbReference>
<name>A0A3G9JDX4_MICVR</name>
<dbReference type="InterPro" id="IPR036388">
    <property type="entry name" value="WH-like_DNA-bd_sf"/>
</dbReference>
<comment type="similarity">
    <text evidence="1">Belongs to the LysR transcriptional regulatory family.</text>
</comment>
<dbReference type="Pfam" id="PF00126">
    <property type="entry name" value="HTH_1"/>
    <property type="match status" value="1"/>
</dbReference>
<evidence type="ECO:0000256" key="1">
    <source>
        <dbReference type="ARBA" id="ARBA00009437"/>
    </source>
</evidence>
<organism evidence="6 7">
    <name type="scientific">Microcystis viridis NIES-102</name>
    <dbReference type="NCBI Taxonomy" id="213615"/>
    <lineage>
        <taxon>Bacteria</taxon>
        <taxon>Bacillati</taxon>
        <taxon>Cyanobacteriota</taxon>
        <taxon>Cyanophyceae</taxon>
        <taxon>Oscillatoriophycideae</taxon>
        <taxon>Chroococcales</taxon>
        <taxon>Microcystaceae</taxon>
        <taxon>Microcystis</taxon>
    </lineage>
</organism>
<protein>
    <recommendedName>
        <fullName evidence="5">HTH lysR-type domain-containing protein</fullName>
    </recommendedName>
</protein>